<dbReference type="Pfam" id="PF02517">
    <property type="entry name" value="Rce1-like"/>
    <property type="match status" value="1"/>
</dbReference>
<evidence type="ECO:0000256" key="1">
    <source>
        <dbReference type="SAM" id="Phobius"/>
    </source>
</evidence>
<keyword evidence="1" id="KW-0812">Transmembrane</keyword>
<sequence>MLFAGAGASRLKIKVYMLVPLYFVLWMGSLTAGRLFFFAVSSGLSQALGVDEATVQAFRKIMVCAIQVVLFSLWIVLIEKRPLKSAGLHAVKPLKAYWTGVLIGFCAISAVTAILLGMDMVQVEASHLASITPLAAVIALGWIVQSAAEEVAVRGWLIPVLAKESSPAFAILLSSVIFGFFHLFSAGVTVLSFTNLILSGVFFAGYAILTKHIWGVCGMHFAWNVTLGNVYGFPVSGFPDNGQSLVKLSQTGPVMFTGGAFGPEGGAVTTLVLLLGIIIVIKLWHKQQALPDSTN</sequence>
<feature type="domain" description="CAAX prenyl protease 2/Lysostaphin resistance protein A-like" evidence="2">
    <location>
        <begin position="135"/>
        <end position="225"/>
    </location>
</feature>
<evidence type="ECO:0000313" key="4">
    <source>
        <dbReference type="Proteomes" id="UP000199050"/>
    </source>
</evidence>
<proteinExistence type="predicted"/>
<dbReference type="STRING" id="1174501.SAMN05216192_11642"/>
<feature type="transmembrane region" description="Helical" evidence="1">
    <location>
        <begin position="128"/>
        <end position="148"/>
    </location>
</feature>
<keyword evidence="4" id="KW-1185">Reference proteome</keyword>
<feature type="transmembrane region" description="Helical" evidence="1">
    <location>
        <begin position="97"/>
        <end position="116"/>
    </location>
</feature>
<dbReference type="Proteomes" id="UP000199050">
    <property type="component" value="Unassembled WGS sequence"/>
</dbReference>
<feature type="transmembrane region" description="Helical" evidence="1">
    <location>
        <begin position="265"/>
        <end position="284"/>
    </location>
</feature>
<feature type="transmembrane region" description="Helical" evidence="1">
    <location>
        <begin position="200"/>
        <end position="223"/>
    </location>
</feature>
<feature type="transmembrane region" description="Helical" evidence="1">
    <location>
        <begin position="61"/>
        <end position="77"/>
    </location>
</feature>
<dbReference type="InterPro" id="IPR003675">
    <property type="entry name" value="Rce1/LyrA-like_dom"/>
</dbReference>
<dbReference type="GO" id="GO:0080120">
    <property type="term" value="P:CAAX-box protein maturation"/>
    <property type="evidence" value="ECO:0007669"/>
    <property type="project" value="UniProtKB-ARBA"/>
</dbReference>
<dbReference type="EMBL" id="FNDX01000016">
    <property type="protein sequence ID" value="SDJ37904.1"/>
    <property type="molecule type" value="Genomic_DNA"/>
</dbReference>
<keyword evidence="1" id="KW-0472">Membrane</keyword>
<gene>
    <name evidence="3" type="ORF">SAMN05216192_11642</name>
</gene>
<keyword evidence="1" id="KW-1133">Transmembrane helix</keyword>
<dbReference type="AlphaFoldDB" id="A0A1G8T8Z9"/>
<dbReference type="PANTHER" id="PTHR39430">
    <property type="entry name" value="MEMBRANE-ASSOCIATED PROTEASE-RELATED"/>
    <property type="match status" value="1"/>
</dbReference>
<dbReference type="PANTHER" id="PTHR39430:SF1">
    <property type="entry name" value="PROTEASE"/>
    <property type="match status" value="1"/>
</dbReference>
<feature type="transmembrane region" description="Helical" evidence="1">
    <location>
        <begin position="168"/>
        <end position="193"/>
    </location>
</feature>
<accession>A0A1G8T8Z9</accession>
<dbReference type="GO" id="GO:0004175">
    <property type="term" value="F:endopeptidase activity"/>
    <property type="evidence" value="ECO:0007669"/>
    <property type="project" value="UniProtKB-ARBA"/>
</dbReference>
<name>A0A1G8T8Z9_9BACL</name>
<evidence type="ECO:0000313" key="3">
    <source>
        <dbReference type="EMBL" id="SDJ37904.1"/>
    </source>
</evidence>
<organism evidence="3 4">
    <name type="scientific">Paenibacillus typhae</name>
    <dbReference type="NCBI Taxonomy" id="1174501"/>
    <lineage>
        <taxon>Bacteria</taxon>
        <taxon>Bacillati</taxon>
        <taxon>Bacillota</taxon>
        <taxon>Bacilli</taxon>
        <taxon>Bacillales</taxon>
        <taxon>Paenibacillaceae</taxon>
        <taxon>Paenibacillus</taxon>
    </lineage>
</organism>
<evidence type="ECO:0000259" key="2">
    <source>
        <dbReference type="Pfam" id="PF02517"/>
    </source>
</evidence>
<feature type="transmembrane region" description="Helical" evidence="1">
    <location>
        <begin position="20"/>
        <end position="40"/>
    </location>
</feature>
<protein>
    <recommendedName>
        <fullName evidence="2">CAAX prenyl protease 2/Lysostaphin resistance protein A-like domain-containing protein</fullName>
    </recommendedName>
</protein>
<reference evidence="4" key="1">
    <citation type="submission" date="2016-10" db="EMBL/GenBank/DDBJ databases">
        <authorList>
            <person name="Varghese N."/>
            <person name="Submissions S."/>
        </authorList>
    </citation>
    <scope>NUCLEOTIDE SEQUENCE [LARGE SCALE GENOMIC DNA]</scope>
    <source>
        <strain evidence="4">CGMCC 1.11012</strain>
    </source>
</reference>